<feature type="compositionally biased region" description="Pro residues" evidence="7">
    <location>
        <begin position="549"/>
        <end position="560"/>
    </location>
</feature>
<dbReference type="GO" id="GO:0009166">
    <property type="term" value="P:nucleotide catabolic process"/>
    <property type="evidence" value="ECO:0007669"/>
    <property type="project" value="InterPro"/>
</dbReference>
<dbReference type="PANTHER" id="PTHR11575:SF24">
    <property type="entry name" value="5'-NUCLEOTIDASE"/>
    <property type="match status" value="1"/>
</dbReference>
<comment type="similarity">
    <text evidence="1 6">Belongs to the 5'-nucleotidase family.</text>
</comment>
<evidence type="ECO:0000256" key="7">
    <source>
        <dbReference type="SAM" id="MobiDB-lite"/>
    </source>
</evidence>
<dbReference type="InterPro" id="IPR006179">
    <property type="entry name" value="5_nucleotidase/apyrase"/>
</dbReference>
<feature type="compositionally biased region" description="Basic residues" evidence="7">
    <location>
        <begin position="566"/>
        <end position="581"/>
    </location>
</feature>
<dbReference type="InParanoid" id="A0A3N4LP54"/>
<evidence type="ECO:0000256" key="2">
    <source>
        <dbReference type="ARBA" id="ARBA00022723"/>
    </source>
</evidence>
<keyword evidence="11" id="KW-1185">Reference proteome</keyword>
<dbReference type="FunFam" id="3.60.21.10:FF:000020">
    <property type="entry name" value="NT5E isoform 4"/>
    <property type="match status" value="1"/>
</dbReference>
<name>A0A3N4LP54_9PEZI</name>
<dbReference type="OrthoDB" id="7722975at2759"/>
<dbReference type="InterPro" id="IPR036907">
    <property type="entry name" value="5'-Nucleotdase_C_sf"/>
</dbReference>
<evidence type="ECO:0000259" key="9">
    <source>
        <dbReference type="Pfam" id="PF02872"/>
    </source>
</evidence>
<feature type="domain" description="Calcineurin-like phosphoesterase" evidence="8">
    <location>
        <begin position="45"/>
        <end position="258"/>
    </location>
</feature>
<dbReference type="EMBL" id="ML121547">
    <property type="protein sequence ID" value="RPB23309.1"/>
    <property type="molecule type" value="Genomic_DNA"/>
</dbReference>
<gene>
    <name evidence="10" type="ORF">L211DRAFT_838824</name>
</gene>
<dbReference type="Gene3D" id="3.90.780.10">
    <property type="entry name" value="5'-Nucleotidase, C-terminal domain"/>
    <property type="match status" value="1"/>
</dbReference>
<dbReference type="AlphaFoldDB" id="A0A3N4LP54"/>
<evidence type="ECO:0000313" key="11">
    <source>
        <dbReference type="Proteomes" id="UP000267821"/>
    </source>
</evidence>
<dbReference type="CDD" id="cd07409">
    <property type="entry name" value="MPP_CD73_N"/>
    <property type="match status" value="1"/>
</dbReference>
<feature type="chain" id="PRO_5017852863" evidence="6">
    <location>
        <begin position="22"/>
        <end position="581"/>
    </location>
</feature>
<evidence type="ECO:0000256" key="5">
    <source>
        <dbReference type="ARBA" id="ARBA00022801"/>
    </source>
</evidence>
<dbReference type="Pfam" id="PF00149">
    <property type="entry name" value="Metallophos"/>
    <property type="match status" value="1"/>
</dbReference>
<keyword evidence="2" id="KW-0479">Metal-binding</keyword>
<dbReference type="GO" id="GO:0000166">
    <property type="term" value="F:nucleotide binding"/>
    <property type="evidence" value="ECO:0007669"/>
    <property type="project" value="UniProtKB-KW"/>
</dbReference>
<evidence type="ECO:0000256" key="1">
    <source>
        <dbReference type="ARBA" id="ARBA00006654"/>
    </source>
</evidence>
<feature type="region of interest" description="Disordered" evidence="7">
    <location>
        <begin position="530"/>
        <end position="581"/>
    </location>
</feature>
<dbReference type="SUPFAM" id="SSF55816">
    <property type="entry name" value="5'-nucleotidase (syn. UDP-sugar hydrolase), C-terminal domain"/>
    <property type="match status" value="1"/>
</dbReference>
<dbReference type="InterPro" id="IPR006146">
    <property type="entry name" value="5'-Nucleotdase_CS"/>
</dbReference>
<dbReference type="InterPro" id="IPR004843">
    <property type="entry name" value="Calcineurin-like_PHP"/>
</dbReference>
<dbReference type="GO" id="GO:0046872">
    <property type="term" value="F:metal ion binding"/>
    <property type="evidence" value="ECO:0007669"/>
    <property type="project" value="UniProtKB-KW"/>
</dbReference>
<keyword evidence="4 6" id="KW-0547">Nucleotide-binding</keyword>
<proteinExistence type="inferred from homology"/>
<dbReference type="InterPro" id="IPR008334">
    <property type="entry name" value="5'-Nucleotdase_C"/>
</dbReference>
<evidence type="ECO:0000259" key="8">
    <source>
        <dbReference type="Pfam" id="PF00149"/>
    </source>
</evidence>
<dbReference type="Pfam" id="PF02872">
    <property type="entry name" value="5_nucleotid_C"/>
    <property type="match status" value="1"/>
</dbReference>
<sequence>MRYSKLLSLVPLISSLASAQAFEHRLVSKRLHKRGIDVDGHYNISIYHINDVHAHLDQFRSSGADCTDLTRGCYGGYARVKEVIDKERPTKEDSLFLNAGDEFQGTLFYSFYGGEKIAETLNQLGFDAMTVGNHEFDGGDDKLAEFLGNLTFPAISANIHTNNTALASKLVPYKIFPKHKLAIVAVTTETTPGMSRPGPGTRFEDPLTAIQRTVNEIKGKEKIDRIIALTHIGYDKDIELAKKTKGISLIIGGHSHTPLGDFPGAVGKYPTIEENLDGDEVFIVTAYRWGEYLGYIDIAYDNDGKIVGYSGAPIHLTNQTTQDPDLQRQITEWRKPFEALSREVLGETKVPLQQTNCQQEECTLGDLMADAMVDYRRKLNPAVDFAIINAGGIRAEIDVGPITRGEVLTAFPFGNSIVELSFSGEVLWKIFEGAVSHVSVFNGRPVTSFIQVSAEINLEYNPANEVGQRLITLQIGGKPVDWKKKYDVVTLDFLAGGGDNIWERRSYPITLDSQDEVLIQYLEKKSPVEPKLSGRIVQTDKTSPENPEQRPPTIPTPTPTSTPGKCRVKKMKRKVPNKGRA</sequence>
<evidence type="ECO:0000256" key="4">
    <source>
        <dbReference type="ARBA" id="ARBA00022741"/>
    </source>
</evidence>
<dbReference type="GO" id="GO:0016788">
    <property type="term" value="F:hydrolase activity, acting on ester bonds"/>
    <property type="evidence" value="ECO:0007669"/>
    <property type="project" value="InterPro"/>
</dbReference>
<keyword evidence="5 6" id="KW-0378">Hydrolase</keyword>
<dbReference type="SUPFAM" id="SSF56300">
    <property type="entry name" value="Metallo-dependent phosphatases"/>
    <property type="match status" value="1"/>
</dbReference>
<dbReference type="InterPro" id="IPR029052">
    <property type="entry name" value="Metallo-depent_PP-like"/>
</dbReference>
<dbReference type="PANTHER" id="PTHR11575">
    <property type="entry name" value="5'-NUCLEOTIDASE-RELATED"/>
    <property type="match status" value="1"/>
</dbReference>
<dbReference type="PRINTS" id="PR01607">
    <property type="entry name" value="APYRASEFAMLY"/>
</dbReference>
<evidence type="ECO:0000256" key="6">
    <source>
        <dbReference type="RuleBase" id="RU362119"/>
    </source>
</evidence>
<dbReference type="Gene3D" id="3.60.21.10">
    <property type="match status" value="1"/>
</dbReference>
<accession>A0A3N4LP54</accession>
<dbReference type="STRING" id="1051890.A0A3N4LP54"/>
<dbReference type="PROSITE" id="PS00786">
    <property type="entry name" value="5_NUCLEOTIDASE_2"/>
    <property type="match status" value="1"/>
</dbReference>
<protein>
    <submittedName>
        <fullName evidence="10">Metallo-dependent phosphatase</fullName>
    </submittedName>
</protein>
<evidence type="ECO:0000256" key="3">
    <source>
        <dbReference type="ARBA" id="ARBA00022729"/>
    </source>
</evidence>
<organism evidence="10 11">
    <name type="scientific">Terfezia boudieri ATCC MYA-4762</name>
    <dbReference type="NCBI Taxonomy" id="1051890"/>
    <lineage>
        <taxon>Eukaryota</taxon>
        <taxon>Fungi</taxon>
        <taxon>Dikarya</taxon>
        <taxon>Ascomycota</taxon>
        <taxon>Pezizomycotina</taxon>
        <taxon>Pezizomycetes</taxon>
        <taxon>Pezizales</taxon>
        <taxon>Pezizaceae</taxon>
        <taxon>Terfezia</taxon>
    </lineage>
</organism>
<feature type="domain" description="5'-Nucleotidase C-terminal" evidence="9">
    <location>
        <begin position="344"/>
        <end position="501"/>
    </location>
</feature>
<keyword evidence="3 6" id="KW-0732">Signal</keyword>
<evidence type="ECO:0000313" key="10">
    <source>
        <dbReference type="EMBL" id="RPB23309.1"/>
    </source>
</evidence>
<reference evidence="10 11" key="1">
    <citation type="journal article" date="2018" name="Nat. Ecol. Evol.">
        <title>Pezizomycetes genomes reveal the molecular basis of ectomycorrhizal truffle lifestyle.</title>
        <authorList>
            <person name="Murat C."/>
            <person name="Payen T."/>
            <person name="Noel B."/>
            <person name="Kuo A."/>
            <person name="Morin E."/>
            <person name="Chen J."/>
            <person name="Kohler A."/>
            <person name="Krizsan K."/>
            <person name="Balestrini R."/>
            <person name="Da Silva C."/>
            <person name="Montanini B."/>
            <person name="Hainaut M."/>
            <person name="Levati E."/>
            <person name="Barry K.W."/>
            <person name="Belfiori B."/>
            <person name="Cichocki N."/>
            <person name="Clum A."/>
            <person name="Dockter R.B."/>
            <person name="Fauchery L."/>
            <person name="Guy J."/>
            <person name="Iotti M."/>
            <person name="Le Tacon F."/>
            <person name="Lindquist E.A."/>
            <person name="Lipzen A."/>
            <person name="Malagnac F."/>
            <person name="Mello A."/>
            <person name="Molinier V."/>
            <person name="Miyauchi S."/>
            <person name="Poulain J."/>
            <person name="Riccioni C."/>
            <person name="Rubini A."/>
            <person name="Sitrit Y."/>
            <person name="Splivallo R."/>
            <person name="Traeger S."/>
            <person name="Wang M."/>
            <person name="Zifcakova L."/>
            <person name="Wipf D."/>
            <person name="Zambonelli A."/>
            <person name="Paolocci F."/>
            <person name="Nowrousian M."/>
            <person name="Ottonello S."/>
            <person name="Baldrian P."/>
            <person name="Spatafora J.W."/>
            <person name="Henrissat B."/>
            <person name="Nagy L.G."/>
            <person name="Aury J.M."/>
            <person name="Wincker P."/>
            <person name="Grigoriev I.V."/>
            <person name="Bonfante P."/>
            <person name="Martin F.M."/>
        </authorList>
    </citation>
    <scope>NUCLEOTIDE SEQUENCE [LARGE SCALE GENOMIC DNA]</scope>
    <source>
        <strain evidence="10 11">ATCC MYA-4762</strain>
    </source>
</reference>
<feature type="signal peptide" evidence="6">
    <location>
        <begin position="1"/>
        <end position="21"/>
    </location>
</feature>
<dbReference type="Proteomes" id="UP000267821">
    <property type="component" value="Unassembled WGS sequence"/>
</dbReference>